<evidence type="ECO:0000313" key="1">
    <source>
        <dbReference type="EMBL" id="BCB74826.1"/>
    </source>
</evidence>
<evidence type="ECO:0000313" key="2">
    <source>
        <dbReference type="Proteomes" id="UP000502508"/>
    </source>
</evidence>
<name>A0A6F8XLY7_9ACTN</name>
<gene>
    <name evidence="1" type="ORF">Pflav_012360</name>
</gene>
<organism evidence="1 2">
    <name type="scientific">Phytohabitans flavus</name>
    <dbReference type="NCBI Taxonomy" id="1076124"/>
    <lineage>
        <taxon>Bacteria</taxon>
        <taxon>Bacillati</taxon>
        <taxon>Actinomycetota</taxon>
        <taxon>Actinomycetes</taxon>
        <taxon>Micromonosporales</taxon>
        <taxon>Micromonosporaceae</taxon>
    </lineage>
</organism>
<dbReference type="Proteomes" id="UP000502508">
    <property type="component" value="Chromosome"/>
</dbReference>
<proteinExistence type="predicted"/>
<protein>
    <submittedName>
        <fullName evidence="1">Uncharacterized protein</fullName>
    </submittedName>
</protein>
<reference evidence="1 2" key="1">
    <citation type="submission" date="2020-03" db="EMBL/GenBank/DDBJ databases">
        <title>Whole genome shotgun sequence of Phytohabitans flavus NBRC 107702.</title>
        <authorList>
            <person name="Komaki H."/>
            <person name="Tamura T."/>
        </authorList>
    </citation>
    <scope>NUCLEOTIDE SEQUENCE [LARGE SCALE GENOMIC DNA]</scope>
    <source>
        <strain evidence="1 2">NBRC 107702</strain>
    </source>
</reference>
<sequence>MRVFSQGNVADPVQPVLDVPLQPRPVLELIGPGVFDRQRQGQVRGLAAGFPFDGAGSGDPDGLFGVWEAEPAGVRSVNALTVRVSRRP</sequence>
<reference evidence="1 2" key="2">
    <citation type="submission" date="2020-03" db="EMBL/GenBank/DDBJ databases">
        <authorList>
            <person name="Ichikawa N."/>
            <person name="Kimura A."/>
            <person name="Kitahashi Y."/>
            <person name="Uohara A."/>
        </authorList>
    </citation>
    <scope>NUCLEOTIDE SEQUENCE [LARGE SCALE GENOMIC DNA]</scope>
    <source>
        <strain evidence="1 2">NBRC 107702</strain>
    </source>
</reference>
<dbReference type="AlphaFoldDB" id="A0A6F8XLY7"/>
<dbReference type="KEGG" id="pfla:Pflav_012360"/>
<accession>A0A6F8XLY7</accession>
<keyword evidence="2" id="KW-1185">Reference proteome</keyword>
<dbReference type="EMBL" id="AP022870">
    <property type="protein sequence ID" value="BCB74826.1"/>
    <property type="molecule type" value="Genomic_DNA"/>
</dbReference>